<evidence type="ECO:0000313" key="3">
    <source>
        <dbReference type="Proteomes" id="UP000318521"/>
    </source>
</evidence>
<dbReference type="EMBL" id="VLXZ01000011">
    <property type="protein sequence ID" value="TSB45445.1"/>
    <property type="molecule type" value="Genomic_DNA"/>
</dbReference>
<dbReference type="Pfam" id="PF01381">
    <property type="entry name" value="HTH_3"/>
    <property type="match status" value="1"/>
</dbReference>
<dbReference type="InterPro" id="IPR011990">
    <property type="entry name" value="TPR-like_helical_dom_sf"/>
</dbReference>
<evidence type="ECO:0000313" key="2">
    <source>
        <dbReference type="EMBL" id="TSB45445.1"/>
    </source>
</evidence>
<dbReference type="GO" id="GO:0003677">
    <property type="term" value="F:DNA binding"/>
    <property type="evidence" value="ECO:0007669"/>
    <property type="project" value="InterPro"/>
</dbReference>
<name>A0A553ZVT1_9BACI</name>
<dbReference type="OrthoDB" id="252257at2"/>
<dbReference type="SMART" id="SM00530">
    <property type="entry name" value="HTH_XRE"/>
    <property type="match status" value="1"/>
</dbReference>
<reference evidence="2 3" key="1">
    <citation type="submission" date="2019-07" db="EMBL/GenBank/DDBJ databases">
        <authorList>
            <person name="Park Y.J."/>
            <person name="Jeong S.E."/>
            <person name="Jung H.S."/>
        </authorList>
    </citation>
    <scope>NUCLEOTIDE SEQUENCE [LARGE SCALE GENOMIC DNA]</scope>
    <source>
        <strain evidence="3">P16(2019)</strain>
    </source>
</reference>
<feature type="domain" description="HTH cro/C1-type" evidence="1">
    <location>
        <begin position="7"/>
        <end position="61"/>
    </location>
</feature>
<dbReference type="SUPFAM" id="SSF47413">
    <property type="entry name" value="lambda repressor-like DNA-binding domains"/>
    <property type="match status" value="1"/>
</dbReference>
<dbReference type="Proteomes" id="UP000318521">
    <property type="component" value="Unassembled WGS sequence"/>
</dbReference>
<sequence>MEFGPIIKYYRLKSGITQAELADGICSIPHLSKIENNAYSVNKETAALLMERLGLDMNEEVERYGILQERLEEFTDAIFYYELDKAKEIKDQLELDEEYYSKTNLVQLYHIYMARFFTTQYDFNSVESHLSIVEKNRANLSPVEELLYRHVYGSVLFAKGKHRESLDYLLGIRNSTASINSYISMKELSYQIALCYSVLGQRDNSIPYAHEALQFYIEKNNFIRTLHSQILLAINYESMNLFEEAKKLYISILRNTKLLNLENLYYHNLYNYSLLLISTKEFKKAIINIEKCISYFEEDSEDHILAIIELVKIFIEVDNKNPEIDSYLKKLNTFKNTKDVPKKMKLLIKEVELNLAGDQDKQINFLEKEVMPFLEKNNDELFLRHYSLILAKMYDSKGSLSKALSYYRKYNIN</sequence>
<dbReference type="Gene3D" id="1.25.40.10">
    <property type="entry name" value="Tetratricopeptide repeat domain"/>
    <property type="match status" value="1"/>
</dbReference>
<dbReference type="PROSITE" id="PS50943">
    <property type="entry name" value="HTH_CROC1"/>
    <property type="match status" value="1"/>
</dbReference>
<protein>
    <submittedName>
        <fullName evidence="2">Helix-turn-helix transcriptional regulator</fullName>
    </submittedName>
</protein>
<dbReference type="Gene3D" id="1.10.260.40">
    <property type="entry name" value="lambda repressor-like DNA-binding domains"/>
    <property type="match status" value="1"/>
</dbReference>
<gene>
    <name evidence="2" type="ORF">FN960_16040</name>
</gene>
<keyword evidence="3" id="KW-1185">Reference proteome</keyword>
<dbReference type="RefSeq" id="WP_143849871.1">
    <property type="nucleotide sequence ID" value="NZ_VLXZ01000011.1"/>
</dbReference>
<dbReference type="InterPro" id="IPR010982">
    <property type="entry name" value="Lambda_DNA-bd_dom_sf"/>
</dbReference>
<evidence type="ECO:0000259" key="1">
    <source>
        <dbReference type="PROSITE" id="PS50943"/>
    </source>
</evidence>
<dbReference type="InterPro" id="IPR001387">
    <property type="entry name" value="Cro/C1-type_HTH"/>
</dbReference>
<organism evidence="2 3">
    <name type="scientific">Alkalicoccobacillus porphyridii</name>
    <dbReference type="NCBI Taxonomy" id="2597270"/>
    <lineage>
        <taxon>Bacteria</taxon>
        <taxon>Bacillati</taxon>
        <taxon>Bacillota</taxon>
        <taxon>Bacilli</taxon>
        <taxon>Bacillales</taxon>
        <taxon>Bacillaceae</taxon>
        <taxon>Alkalicoccobacillus</taxon>
    </lineage>
</organism>
<comment type="caution">
    <text evidence="2">The sequence shown here is derived from an EMBL/GenBank/DDBJ whole genome shotgun (WGS) entry which is preliminary data.</text>
</comment>
<dbReference type="SUPFAM" id="SSF48452">
    <property type="entry name" value="TPR-like"/>
    <property type="match status" value="1"/>
</dbReference>
<dbReference type="CDD" id="cd00093">
    <property type="entry name" value="HTH_XRE"/>
    <property type="match status" value="1"/>
</dbReference>
<accession>A0A553ZVT1</accession>
<dbReference type="AlphaFoldDB" id="A0A553ZVT1"/>
<proteinExistence type="predicted"/>